<feature type="transmembrane region" description="Helical" evidence="1">
    <location>
        <begin position="313"/>
        <end position="335"/>
    </location>
</feature>
<dbReference type="Gene3D" id="3.40.50.410">
    <property type="entry name" value="von Willebrand factor, type A domain"/>
    <property type="match status" value="1"/>
</dbReference>
<reference evidence="3 4" key="1">
    <citation type="submission" date="2014-03" db="EMBL/GenBank/DDBJ databases">
        <title>Genomics of Bifidobacteria.</title>
        <authorList>
            <person name="Ventura M."/>
            <person name="Milani C."/>
            <person name="Lugli G.A."/>
        </authorList>
    </citation>
    <scope>NUCLEOTIDE SEQUENCE [LARGE SCALE GENOMIC DNA]</scope>
    <source>
        <strain evidence="3 4">LMG 11591</strain>
    </source>
</reference>
<dbReference type="Proteomes" id="UP000029052">
    <property type="component" value="Unassembled WGS sequence"/>
</dbReference>
<evidence type="ECO:0000313" key="3">
    <source>
        <dbReference type="EMBL" id="KFI68801.1"/>
    </source>
</evidence>
<keyword evidence="1" id="KW-0812">Transmembrane</keyword>
<dbReference type="STRING" id="1692.BMAGN_0674"/>
<dbReference type="InterPro" id="IPR002035">
    <property type="entry name" value="VWF_A"/>
</dbReference>
<dbReference type="RefSeq" id="WP_022859266.1">
    <property type="nucleotide sequence ID" value="NZ_JGZB01000003.1"/>
</dbReference>
<dbReference type="Pfam" id="PF13519">
    <property type="entry name" value="VWA_2"/>
    <property type="match status" value="1"/>
</dbReference>
<dbReference type="EMBL" id="JGZB01000003">
    <property type="protein sequence ID" value="KFI68801.1"/>
    <property type="molecule type" value="Genomic_DNA"/>
</dbReference>
<keyword evidence="4" id="KW-1185">Reference proteome</keyword>
<evidence type="ECO:0000256" key="1">
    <source>
        <dbReference type="SAM" id="Phobius"/>
    </source>
</evidence>
<feature type="transmembrane region" description="Helical" evidence="1">
    <location>
        <begin position="12"/>
        <end position="31"/>
    </location>
</feature>
<evidence type="ECO:0000259" key="2">
    <source>
        <dbReference type="PROSITE" id="PS50234"/>
    </source>
</evidence>
<proteinExistence type="predicted"/>
<gene>
    <name evidence="3" type="ORF">BMAGN_0674</name>
</gene>
<keyword evidence="1" id="KW-1133">Transmembrane helix</keyword>
<feature type="domain" description="VWFA" evidence="2">
    <location>
        <begin position="80"/>
        <end position="273"/>
    </location>
</feature>
<dbReference type="AlphaFoldDB" id="A0A087BCQ1"/>
<organism evidence="3 4">
    <name type="scientific">Bifidobacterium magnum</name>
    <dbReference type="NCBI Taxonomy" id="1692"/>
    <lineage>
        <taxon>Bacteria</taxon>
        <taxon>Bacillati</taxon>
        <taxon>Actinomycetota</taxon>
        <taxon>Actinomycetes</taxon>
        <taxon>Bifidobacteriales</taxon>
        <taxon>Bifidobacteriaceae</taxon>
        <taxon>Bifidobacterium</taxon>
    </lineage>
</organism>
<dbReference type="PROSITE" id="PS50234">
    <property type="entry name" value="VWFA"/>
    <property type="match status" value="1"/>
</dbReference>
<protein>
    <submittedName>
        <fullName evidence="3">von Willebrand factor type A domain protein</fullName>
    </submittedName>
</protein>
<keyword evidence="1" id="KW-0472">Membrane</keyword>
<evidence type="ECO:0000313" key="4">
    <source>
        <dbReference type="Proteomes" id="UP000029052"/>
    </source>
</evidence>
<name>A0A087BCQ1_9BIFI</name>
<accession>A0A087BCQ1</accession>
<dbReference type="SUPFAM" id="SSF53300">
    <property type="entry name" value="vWA-like"/>
    <property type="match status" value="1"/>
</dbReference>
<comment type="caution">
    <text evidence="3">The sequence shown here is derived from an EMBL/GenBank/DDBJ whole genome shotgun (WGS) entry which is preliminary data.</text>
</comment>
<dbReference type="eggNOG" id="COG2304">
    <property type="taxonomic scope" value="Bacteria"/>
</dbReference>
<dbReference type="InterPro" id="IPR036465">
    <property type="entry name" value="vWFA_dom_sf"/>
</dbReference>
<dbReference type="CDD" id="cd00198">
    <property type="entry name" value="vWFA"/>
    <property type="match status" value="1"/>
</dbReference>
<sequence length="340" mass="35967">MNSLVLAPALGWPVGIAITVVMAACAIYEVVQHRLRSGDGTDETLGMCIRRTAICILIAILALTPSVATATSSRAINGTDVVIATDVTGSMAVDDAHAGGAETMTRLQAAQSAIDDLTKLYTNASFAGISFGKTGTLDVPLTPDTGAITAWARSLKAEPTTQSSGSSLDAGLDQLINTVTAIHNQHPDDRIVLYLITDGEQTTPGTRRTFSSLRQYVSDACVIGVGSTQGAKIPKINPDGTLQRDQYVVDPGTKQDGISKMDVDTIKKIADELSGSYLILGPSQGVDSSVIAQQSAHWRVDSTVKERMRVAPIVWPFAIALATLLAWEMGAWIAMSRKLL</sequence>